<evidence type="ECO:0000256" key="1">
    <source>
        <dbReference type="SAM" id="Coils"/>
    </source>
</evidence>
<keyword evidence="1" id="KW-0175">Coiled coil</keyword>
<protein>
    <submittedName>
        <fullName evidence="2">Uncharacterized protein</fullName>
    </submittedName>
</protein>
<reference evidence="2 3" key="1">
    <citation type="journal article" date="2015" name="Nature">
        <title>rRNA introns, odd ribosomes, and small enigmatic genomes across a large radiation of phyla.</title>
        <authorList>
            <person name="Brown C.T."/>
            <person name="Hug L.A."/>
            <person name="Thomas B.C."/>
            <person name="Sharon I."/>
            <person name="Castelle C.J."/>
            <person name="Singh A."/>
            <person name="Wilkins M.J."/>
            <person name="Williams K.H."/>
            <person name="Banfield J.F."/>
        </authorList>
    </citation>
    <scope>NUCLEOTIDE SEQUENCE [LARGE SCALE GENOMIC DNA]</scope>
</reference>
<organism evidence="2 3">
    <name type="scientific">Candidatus Gottesmanbacteria bacterium GW2011_GWB1_49_7</name>
    <dbReference type="NCBI Taxonomy" id="1618448"/>
    <lineage>
        <taxon>Bacteria</taxon>
        <taxon>Candidatus Gottesmaniibacteriota</taxon>
    </lineage>
</organism>
<comment type="caution">
    <text evidence="2">The sequence shown here is derived from an EMBL/GenBank/DDBJ whole genome shotgun (WGS) entry which is preliminary data.</text>
</comment>
<feature type="coiled-coil region" evidence="1">
    <location>
        <begin position="197"/>
        <end position="224"/>
    </location>
</feature>
<gene>
    <name evidence="2" type="ORF">UY48_C0005G0036</name>
</gene>
<dbReference type="EMBL" id="LCQD01000005">
    <property type="protein sequence ID" value="KKW13080.1"/>
    <property type="molecule type" value="Genomic_DNA"/>
</dbReference>
<accession>A0A0G1W3C2</accession>
<dbReference type="AlphaFoldDB" id="A0A0G1W3C2"/>
<sequence length="336" mass="38975">MANKERSSIYLPVIVVHLTQGLMEATGVSVDKHVYHSLRAIENLDVEPWVLRAVYKACLNASQNWAKKVSAKNRHNSLRRHEDIMVSRRSREWARSNAEKINITAQEYLTAALFFHCFALQPVLSWDCLFGQEDLGLDNIKNKAFTWEELNNFNAQALNEIRAFYGLPEAVTREVGIAEVLAAQGDALARLYGDDPLVRVIMELKELHRKIGRQEDEIRQLRSIVAQIDDNTLKVRLEELGLITDETFRYMSRPFIEEIARQLGVENYERFRMGDLKQQITVRMTELGYKPFGGYGRYRFPAKREAEIALYRKLTESLDGSIYFNVFDPLKKRERD</sequence>
<proteinExistence type="predicted"/>
<evidence type="ECO:0000313" key="2">
    <source>
        <dbReference type="EMBL" id="KKW13080.1"/>
    </source>
</evidence>
<name>A0A0G1W3C2_9BACT</name>
<dbReference type="Proteomes" id="UP000034588">
    <property type="component" value="Unassembled WGS sequence"/>
</dbReference>
<evidence type="ECO:0000313" key="3">
    <source>
        <dbReference type="Proteomes" id="UP000034588"/>
    </source>
</evidence>